<proteinExistence type="predicted"/>
<dbReference type="Proteomes" id="UP001457282">
    <property type="component" value="Unassembled WGS sequence"/>
</dbReference>
<evidence type="ECO:0000313" key="2">
    <source>
        <dbReference type="Proteomes" id="UP001457282"/>
    </source>
</evidence>
<reference evidence="1 2" key="1">
    <citation type="journal article" date="2023" name="G3 (Bethesda)">
        <title>A chromosome-length genome assembly and annotation of blackberry (Rubus argutus, cv. 'Hillquist').</title>
        <authorList>
            <person name="Bruna T."/>
            <person name="Aryal R."/>
            <person name="Dudchenko O."/>
            <person name="Sargent D.J."/>
            <person name="Mead D."/>
            <person name="Buti M."/>
            <person name="Cavallini A."/>
            <person name="Hytonen T."/>
            <person name="Andres J."/>
            <person name="Pham M."/>
            <person name="Weisz D."/>
            <person name="Mascagni F."/>
            <person name="Usai G."/>
            <person name="Natali L."/>
            <person name="Bassil N."/>
            <person name="Fernandez G.E."/>
            <person name="Lomsadze A."/>
            <person name="Armour M."/>
            <person name="Olukolu B."/>
            <person name="Poorten T."/>
            <person name="Britton C."/>
            <person name="Davik J."/>
            <person name="Ashrafi H."/>
            <person name="Aiden E.L."/>
            <person name="Borodovsky M."/>
            <person name="Worthington M."/>
        </authorList>
    </citation>
    <scope>NUCLEOTIDE SEQUENCE [LARGE SCALE GENOMIC DNA]</scope>
    <source>
        <strain evidence="1">PI 553951</strain>
    </source>
</reference>
<comment type="caution">
    <text evidence="1">The sequence shown here is derived from an EMBL/GenBank/DDBJ whole genome shotgun (WGS) entry which is preliminary data.</text>
</comment>
<evidence type="ECO:0000313" key="1">
    <source>
        <dbReference type="EMBL" id="KAK9911563.1"/>
    </source>
</evidence>
<protein>
    <submittedName>
        <fullName evidence="1">Uncharacterized protein</fullName>
    </submittedName>
</protein>
<gene>
    <name evidence="1" type="ORF">M0R45_035461</name>
</gene>
<sequence>MNCLQNLPGSSVLPLRGFVSNPRKLYFSGTSTLEMMSNTDLPRRMAVKDFFSKLVSTMPLDVMFLMYLSVGNFWFHSSAETSGTEVKEEKSDIYSNTMTEAMGAGKLNHS</sequence>
<dbReference type="AlphaFoldDB" id="A0AAW1VT73"/>
<accession>A0AAW1VT73</accession>
<keyword evidence="2" id="KW-1185">Reference proteome</keyword>
<dbReference type="EMBL" id="JBEDUW010000007">
    <property type="protein sequence ID" value="KAK9911563.1"/>
    <property type="molecule type" value="Genomic_DNA"/>
</dbReference>
<organism evidence="1 2">
    <name type="scientific">Rubus argutus</name>
    <name type="common">Southern blackberry</name>
    <dbReference type="NCBI Taxonomy" id="59490"/>
    <lineage>
        <taxon>Eukaryota</taxon>
        <taxon>Viridiplantae</taxon>
        <taxon>Streptophyta</taxon>
        <taxon>Embryophyta</taxon>
        <taxon>Tracheophyta</taxon>
        <taxon>Spermatophyta</taxon>
        <taxon>Magnoliopsida</taxon>
        <taxon>eudicotyledons</taxon>
        <taxon>Gunneridae</taxon>
        <taxon>Pentapetalae</taxon>
        <taxon>rosids</taxon>
        <taxon>fabids</taxon>
        <taxon>Rosales</taxon>
        <taxon>Rosaceae</taxon>
        <taxon>Rosoideae</taxon>
        <taxon>Rosoideae incertae sedis</taxon>
        <taxon>Rubus</taxon>
    </lineage>
</organism>
<name>A0AAW1VT73_RUBAR</name>